<gene>
    <name evidence="1" type="ORF">H9807_06210</name>
</gene>
<accession>A0A9D2GYH4</accession>
<evidence type="ECO:0000313" key="1">
    <source>
        <dbReference type="EMBL" id="HIZ91694.1"/>
    </source>
</evidence>
<comment type="caution">
    <text evidence="1">The sequence shown here is derived from an EMBL/GenBank/DDBJ whole genome shotgun (WGS) entry which is preliminary data.</text>
</comment>
<protein>
    <submittedName>
        <fullName evidence="1">Uncharacterized protein</fullName>
    </submittedName>
</protein>
<reference evidence="1" key="2">
    <citation type="submission" date="2021-04" db="EMBL/GenBank/DDBJ databases">
        <authorList>
            <person name="Gilroy R."/>
        </authorList>
    </citation>
    <scope>NUCLEOTIDE SEQUENCE</scope>
    <source>
        <strain evidence="1">CHK118-2852</strain>
    </source>
</reference>
<sequence length="172" mass="20387">MKRVYLIFLFLANVFFIFSQNYQSLENIEEYKTYFKNNISNLDPIEGIYDVENSITIHCNTNSPQLCNQYLTIAIIKDHSNKNELSFYAISISNEENEYRNVFWGKAKRIGDTLYYKFTYNLTEKTIRFQFKDNSFKYSFISNNNGVQSKTSVSALKEYPTQQMYNHAIKEL</sequence>
<dbReference type="AlphaFoldDB" id="A0A9D2GYH4"/>
<proteinExistence type="predicted"/>
<dbReference type="Proteomes" id="UP000824108">
    <property type="component" value="Unassembled WGS sequence"/>
</dbReference>
<evidence type="ECO:0000313" key="2">
    <source>
        <dbReference type="Proteomes" id="UP000824108"/>
    </source>
</evidence>
<reference evidence="1" key="1">
    <citation type="journal article" date="2021" name="PeerJ">
        <title>Extensive microbial diversity within the chicken gut microbiome revealed by metagenomics and culture.</title>
        <authorList>
            <person name="Gilroy R."/>
            <person name="Ravi A."/>
            <person name="Getino M."/>
            <person name="Pursley I."/>
            <person name="Horton D.L."/>
            <person name="Alikhan N.F."/>
            <person name="Baker D."/>
            <person name="Gharbi K."/>
            <person name="Hall N."/>
            <person name="Watson M."/>
            <person name="Adriaenssens E.M."/>
            <person name="Foster-Nyarko E."/>
            <person name="Jarju S."/>
            <person name="Secka A."/>
            <person name="Antonio M."/>
            <person name="Oren A."/>
            <person name="Chaudhuri R.R."/>
            <person name="La Ragione R."/>
            <person name="Hildebrand F."/>
            <person name="Pallen M.J."/>
        </authorList>
    </citation>
    <scope>NUCLEOTIDE SEQUENCE</scope>
    <source>
        <strain evidence="1">CHK118-2852</strain>
    </source>
</reference>
<organism evidence="1 2">
    <name type="scientific">Candidatus Bacteroides merdavium</name>
    <dbReference type="NCBI Taxonomy" id="2838472"/>
    <lineage>
        <taxon>Bacteria</taxon>
        <taxon>Pseudomonadati</taxon>
        <taxon>Bacteroidota</taxon>
        <taxon>Bacteroidia</taxon>
        <taxon>Bacteroidales</taxon>
        <taxon>Bacteroidaceae</taxon>
        <taxon>Bacteroides</taxon>
    </lineage>
</organism>
<name>A0A9D2GYH4_9BACE</name>
<dbReference type="EMBL" id="DXAV01000052">
    <property type="protein sequence ID" value="HIZ91694.1"/>
    <property type="molecule type" value="Genomic_DNA"/>
</dbReference>